<dbReference type="KEGG" id="aten:116292463"/>
<name>A0A6P8HSJ7_ACTTE</name>
<dbReference type="RefSeq" id="XP_031555642.1">
    <property type="nucleotide sequence ID" value="XM_031699782.1"/>
</dbReference>
<feature type="transmembrane region" description="Helical" evidence="2">
    <location>
        <begin position="52"/>
        <end position="73"/>
    </location>
</feature>
<reference evidence="4" key="1">
    <citation type="submission" date="2025-08" db="UniProtKB">
        <authorList>
            <consortium name="RefSeq"/>
        </authorList>
    </citation>
    <scope>IDENTIFICATION</scope>
    <source>
        <tissue evidence="4">Tentacle</tissue>
    </source>
</reference>
<keyword evidence="2" id="KW-1133">Transmembrane helix</keyword>
<dbReference type="Pfam" id="PF15168">
    <property type="entry name" value="TRIQK"/>
    <property type="match status" value="1"/>
</dbReference>
<dbReference type="Proteomes" id="UP000515163">
    <property type="component" value="Unplaced"/>
</dbReference>
<evidence type="ECO:0000313" key="4">
    <source>
        <dbReference type="RefSeq" id="XP_031555642.1"/>
    </source>
</evidence>
<sequence>MARKEVQGKSEIEKYRKNLGKHEFSGRSKRNTLKSREKAQARKSSHPLQTAVLYLAFVLAVLLALYCLFFMLYDIKKTE</sequence>
<dbReference type="AlphaFoldDB" id="A0A6P8HSJ7"/>
<protein>
    <submittedName>
        <fullName evidence="4">Triple QxxK/R motif-containing protein-like</fullName>
    </submittedName>
</protein>
<keyword evidence="3" id="KW-1185">Reference proteome</keyword>
<keyword evidence="2" id="KW-0472">Membrane</keyword>
<accession>A0A6P8HSJ7</accession>
<keyword evidence="2" id="KW-0812">Transmembrane</keyword>
<feature type="region of interest" description="Disordered" evidence="1">
    <location>
        <begin position="21"/>
        <end position="46"/>
    </location>
</feature>
<evidence type="ECO:0000256" key="1">
    <source>
        <dbReference type="SAM" id="MobiDB-lite"/>
    </source>
</evidence>
<evidence type="ECO:0000313" key="3">
    <source>
        <dbReference type="Proteomes" id="UP000515163"/>
    </source>
</evidence>
<evidence type="ECO:0000256" key="2">
    <source>
        <dbReference type="SAM" id="Phobius"/>
    </source>
</evidence>
<dbReference type="OrthoDB" id="10049402at2759"/>
<dbReference type="InterPro" id="IPR024842">
    <property type="entry name" value="TRIQK"/>
</dbReference>
<organism evidence="3 4">
    <name type="scientific">Actinia tenebrosa</name>
    <name type="common">Australian red waratah sea anemone</name>
    <dbReference type="NCBI Taxonomy" id="6105"/>
    <lineage>
        <taxon>Eukaryota</taxon>
        <taxon>Metazoa</taxon>
        <taxon>Cnidaria</taxon>
        <taxon>Anthozoa</taxon>
        <taxon>Hexacorallia</taxon>
        <taxon>Actiniaria</taxon>
        <taxon>Actiniidae</taxon>
        <taxon>Actinia</taxon>
    </lineage>
</organism>
<dbReference type="GeneID" id="116292463"/>
<gene>
    <name evidence="4" type="primary">LOC116292463</name>
</gene>
<dbReference type="GO" id="GO:0005789">
    <property type="term" value="C:endoplasmic reticulum membrane"/>
    <property type="evidence" value="ECO:0007669"/>
    <property type="project" value="InterPro"/>
</dbReference>
<dbReference type="InParanoid" id="A0A6P8HSJ7"/>
<proteinExistence type="predicted"/>